<dbReference type="Gene3D" id="3.40.50.150">
    <property type="entry name" value="Vaccinia Virus protein VP39"/>
    <property type="match status" value="1"/>
</dbReference>
<feature type="domain" description="O-methyltransferase dimerisation" evidence="6">
    <location>
        <begin position="6"/>
        <end position="82"/>
    </location>
</feature>
<dbReference type="EMBL" id="BRPK01000010">
    <property type="protein sequence ID" value="GLB41445.1"/>
    <property type="molecule type" value="Genomic_DNA"/>
</dbReference>
<dbReference type="Pfam" id="PF08100">
    <property type="entry name" value="Dimerisation"/>
    <property type="match status" value="1"/>
</dbReference>
<dbReference type="Pfam" id="PF00891">
    <property type="entry name" value="Methyltransf_2"/>
    <property type="match status" value="1"/>
</dbReference>
<keyword evidence="8" id="KW-1185">Reference proteome</keyword>
<reference evidence="7" key="1">
    <citation type="submission" date="2022-07" db="EMBL/GenBank/DDBJ databases">
        <title>The genome of Lyophyllum shimeji provides insight into the initial evolution of ectomycorrhizal fungal genome.</title>
        <authorList>
            <person name="Kobayashi Y."/>
            <person name="Shibata T."/>
            <person name="Hirakawa H."/>
            <person name="Shigenobu S."/>
            <person name="Nishiyama T."/>
            <person name="Yamada A."/>
            <person name="Hasebe M."/>
            <person name="Kawaguchi M."/>
        </authorList>
    </citation>
    <scope>NUCLEOTIDE SEQUENCE</scope>
    <source>
        <strain evidence="7">AT787</strain>
    </source>
</reference>
<gene>
    <name evidence="7" type="ORF">LshimejAT787_1000450</name>
</gene>
<dbReference type="PANTHER" id="PTHR43712">
    <property type="entry name" value="PUTATIVE (AFU_ORTHOLOGUE AFUA_4G14580)-RELATED"/>
    <property type="match status" value="1"/>
</dbReference>
<feature type="domain" description="O-methyltransferase C-terminal" evidence="5">
    <location>
        <begin position="176"/>
        <end position="297"/>
    </location>
</feature>
<dbReference type="Gene3D" id="1.10.10.10">
    <property type="entry name" value="Winged helix-like DNA-binding domain superfamily/Winged helix DNA-binding domain"/>
    <property type="match status" value="1"/>
</dbReference>
<dbReference type="Proteomes" id="UP001063166">
    <property type="component" value="Unassembled WGS sequence"/>
</dbReference>
<keyword evidence="3" id="KW-0949">S-adenosyl-L-methionine</keyword>
<organism evidence="7 8">
    <name type="scientific">Lyophyllum shimeji</name>
    <name type="common">Hon-shimeji</name>
    <name type="synonym">Tricholoma shimeji</name>
    <dbReference type="NCBI Taxonomy" id="47721"/>
    <lineage>
        <taxon>Eukaryota</taxon>
        <taxon>Fungi</taxon>
        <taxon>Dikarya</taxon>
        <taxon>Basidiomycota</taxon>
        <taxon>Agaricomycotina</taxon>
        <taxon>Agaricomycetes</taxon>
        <taxon>Agaricomycetidae</taxon>
        <taxon>Agaricales</taxon>
        <taxon>Tricholomatineae</taxon>
        <taxon>Lyophyllaceae</taxon>
        <taxon>Lyophyllum</taxon>
    </lineage>
</organism>
<evidence type="ECO:0000313" key="7">
    <source>
        <dbReference type="EMBL" id="GLB41445.1"/>
    </source>
</evidence>
<dbReference type="InterPro" id="IPR036390">
    <property type="entry name" value="WH_DNA-bd_sf"/>
</dbReference>
<evidence type="ECO:0000259" key="6">
    <source>
        <dbReference type="Pfam" id="PF08100"/>
    </source>
</evidence>
<dbReference type="InterPro" id="IPR036388">
    <property type="entry name" value="WH-like_DNA-bd_sf"/>
</dbReference>
<proteinExistence type="predicted"/>
<dbReference type="GO" id="GO:0008171">
    <property type="term" value="F:O-methyltransferase activity"/>
    <property type="evidence" value="ECO:0007669"/>
    <property type="project" value="InterPro"/>
</dbReference>
<dbReference type="OrthoDB" id="1606438at2759"/>
<dbReference type="InterPro" id="IPR029063">
    <property type="entry name" value="SAM-dependent_MTases_sf"/>
</dbReference>
<dbReference type="SUPFAM" id="SSF46785">
    <property type="entry name" value="Winged helix' DNA-binding domain"/>
    <property type="match status" value="1"/>
</dbReference>
<accession>A0A9P3PRL2</accession>
<keyword evidence="2" id="KW-0808">Transferase</keyword>
<dbReference type="InterPro" id="IPR012967">
    <property type="entry name" value="COMT_dimerisation"/>
</dbReference>
<evidence type="ECO:0000313" key="8">
    <source>
        <dbReference type="Proteomes" id="UP001063166"/>
    </source>
</evidence>
<sequence>MLNKVTAFYEPACLHVVLSFKISDVLQAKPCGMHVSEIGKISGVDPGKIGRILRLLASKHCFREVSPDVYANNRLSLLLLSSNPFYNLALDYAGENYKWTSELAETLADPTMGRSSAPEHSAFNRYTGYTCSFFDYLNGAAPGGNEYRARLGTAMVAWGIATEGGAVVQDFPWGDLPQNASVCDVGGGVGTVTMQLAKAYPELRYKLQDTPKVIQRAQDEIWPEGCPEAIAQNRIQFKAMDFLIEPPIAECDIYYLKNVIHDWPDQESIKILQNIRKAMAPHSRVLIHEYILQPACTCSREESSHSVAPPPLLPNYGVGRIRQYNLDLDMMTGLNSKERTLEDFISLGKAADLNFVRLWNVGEMGIVELSPALA</sequence>
<name>A0A9P3PRL2_LYOSH</name>
<evidence type="ECO:0000259" key="5">
    <source>
        <dbReference type="Pfam" id="PF00891"/>
    </source>
</evidence>
<dbReference type="InterPro" id="IPR001077">
    <property type="entry name" value="COMT_C"/>
</dbReference>
<feature type="active site" description="Proton acceptor" evidence="4">
    <location>
        <position position="261"/>
    </location>
</feature>
<dbReference type="InterPro" id="IPR016461">
    <property type="entry name" value="COMT-like"/>
</dbReference>
<comment type="caution">
    <text evidence="7">The sequence shown here is derived from an EMBL/GenBank/DDBJ whole genome shotgun (WGS) entry which is preliminary data.</text>
</comment>
<dbReference type="GO" id="GO:0046983">
    <property type="term" value="F:protein dimerization activity"/>
    <property type="evidence" value="ECO:0007669"/>
    <property type="project" value="InterPro"/>
</dbReference>
<dbReference type="PIRSF" id="PIRSF005739">
    <property type="entry name" value="O-mtase"/>
    <property type="match status" value="1"/>
</dbReference>
<dbReference type="GO" id="GO:0032259">
    <property type="term" value="P:methylation"/>
    <property type="evidence" value="ECO:0007669"/>
    <property type="project" value="UniProtKB-KW"/>
</dbReference>
<dbReference type="AlphaFoldDB" id="A0A9P3PRL2"/>
<evidence type="ECO:0000256" key="1">
    <source>
        <dbReference type="ARBA" id="ARBA00022603"/>
    </source>
</evidence>
<dbReference type="SUPFAM" id="SSF53335">
    <property type="entry name" value="S-adenosyl-L-methionine-dependent methyltransferases"/>
    <property type="match status" value="1"/>
</dbReference>
<keyword evidence="1 7" id="KW-0489">Methyltransferase</keyword>
<evidence type="ECO:0000256" key="4">
    <source>
        <dbReference type="PIRSR" id="PIRSR005739-1"/>
    </source>
</evidence>
<evidence type="ECO:0000256" key="2">
    <source>
        <dbReference type="ARBA" id="ARBA00022679"/>
    </source>
</evidence>
<evidence type="ECO:0000256" key="3">
    <source>
        <dbReference type="ARBA" id="ARBA00022691"/>
    </source>
</evidence>
<dbReference type="PROSITE" id="PS51683">
    <property type="entry name" value="SAM_OMT_II"/>
    <property type="match status" value="1"/>
</dbReference>
<protein>
    <submittedName>
        <fullName evidence="7">S-adenosyl-L-methionine-dependent methyltransferase</fullName>
    </submittedName>
</protein>
<dbReference type="PANTHER" id="PTHR43712:SF2">
    <property type="entry name" value="O-METHYLTRANSFERASE CICE"/>
    <property type="match status" value="1"/>
</dbReference>